<evidence type="ECO:0000313" key="3">
    <source>
        <dbReference type="EMBL" id="TFB71873.1"/>
    </source>
</evidence>
<dbReference type="InterPro" id="IPR004107">
    <property type="entry name" value="Integrase_SAM-like_N"/>
</dbReference>
<evidence type="ECO:0000256" key="1">
    <source>
        <dbReference type="ARBA" id="ARBA00023125"/>
    </source>
</evidence>
<dbReference type="Pfam" id="PF02899">
    <property type="entry name" value="Phage_int_SAM_1"/>
    <property type="match status" value="1"/>
</dbReference>
<dbReference type="GO" id="GO:0015074">
    <property type="term" value="P:DNA integration"/>
    <property type="evidence" value="ECO:0007669"/>
    <property type="project" value="InterPro"/>
</dbReference>
<protein>
    <recommendedName>
        <fullName evidence="2">Integrase SAM-like N-terminal domain-containing protein</fullName>
    </recommendedName>
</protein>
<name>A0A4R8UV21_9MICO</name>
<dbReference type="AlphaFoldDB" id="A0A4R8UV21"/>
<reference evidence="3 4" key="1">
    <citation type="submission" date="2019-03" db="EMBL/GenBank/DDBJ databases">
        <title>Genomics of glacier-inhabiting Cryobacterium strains.</title>
        <authorList>
            <person name="Liu Q."/>
            <person name="Xin Y.-H."/>
        </authorList>
    </citation>
    <scope>NUCLEOTIDE SEQUENCE [LARGE SCALE GENOMIC DNA]</scope>
    <source>
        <strain evidence="3 4">HLT2-23</strain>
    </source>
</reference>
<proteinExistence type="predicted"/>
<sequence>MSRRRVAGAPLAAASQRAYLSDIRDIESWCQTVGIKNMAHIDAGQLFAYFVGLVRRGRASATLRRRLTAVRWYIENERDVKITSATLRHIEKRVLKGVLGHTGVLVVSEDSIIRAGLTAVLGDAGVLCWSENVWTLDPATLECWDYVLVWIRATKGVDAYGAIEVVRGVDPEITARVPIIAVYSGPVSTVVQLRLSEAGARYFVPHTWLSDNITDLSRRLASADVPLRYHLETPFALRQHLGLSLGGDLGELLDAADLVPVAVWTHDLPQEKLPIARSDILHLRRVGLEKAGIPVPEEGRYSTAFRLAPLLPNWTTIRRIVREAWGIGPARSDNP</sequence>
<keyword evidence="1" id="KW-0238">DNA-binding</keyword>
<gene>
    <name evidence="3" type="ORF">E3O06_11470</name>
</gene>
<dbReference type="GO" id="GO:0003677">
    <property type="term" value="F:DNA binding"/>
    <property type="evidence" value="ECO:0007669"/>
    <property type="project" value="UniProtKB-KW"/>
</dbReference>
<dbReference type="InterPro" id="IPR010998">
    <property type="entry name" value="Integrase_recombinase_N"/>
</dbReference>
<dbReference type="OrthoDB" id="5147868at2"/>
<feature type="domain" description="Integrase SAM-like N-terminal" evidence="2">
    <location>
        <begin position="12"/>
        <end position="73"/>
    </location>
</feature>
<dbReference type="SUPFAM" id="SSF47823">
    <property type="entry name" value="lambda integrase-like, N-terminal domain"/>
    <property type="match status" value="1"/>
</dbReference>
<keyword evidence="4" id="KW-1185">Reference proteome</keyword>
<comment type="caution">
    <text evidence="3">The sequence shown here is derived from an EMBL/GenBank/DDBJ whole genome shotgun (WGS) entry which is preliminary data.</text>
</comment>
<organism evidence="3 4">
    <name type="scientific">Cryobacterium glaciale</name>
    <dbReference type="NCBI Taxonomy" id="1259145"/>
    <lineage>
        <taxon>Bacteria</taxon>
        <taxon>Bacillati</taxon>
        <taxon>Actinomycetota</taxon>
        <taxon>Actinomycetes</taxon>
        <taxon>Micrococcales</taxon>
        <taxon>Microbacteriaceae</taxon>
        <taxon>Cryobacterium</taxon>
    </lineage>
</organism>
<dbReference type="Proteomes" id="UP000298173">
    <property type="component" value="Unassembled WGS sequence"/>
</dbReference>
<evidence type="ECO:0000259" key="2">
    <source>
        <dbReference type="Pfam" id="PF02899"/>
    </source>
</evidence>
<evidence type="ECO:0000313" key="4">
    <source>
        <dbReference type="Proteomes" id="UP000298173"/>
    </source>
</evidence>
<accession>A0A4R8UV21</accession>
<dbReference type="EMBL" id="SOEY01000023">
    <property type="protein sequence ID" value="TFB71873.1"/>
    <property type="molecule type" value="Genomic_DNA"/>
</dbReference>
<dbReference type="Gene3D" id="1.10.150.130">
    <property type="match status" value="1"/>
</dbReference>